<dbReference type="Gene3D" id="3.10.310.70">
    <property type="match status" value="1"/>
</dbReference>
<name>A0ABP5NC04_9MICC</name>
<dbReference type="PANTHER" id="PTHR22642">
    <property type="entry name" value="IMIDAZOLONEPROPIONASE"/>
    <property type="match status" value="1"/>
</dbReference>
<reference evidence="3" key="1">
    <citation type="journal article" date="2019" name="Int. J. Syst. Evol. Microbiol.">
        <title>The Global Catalogue of Microorganisms (GCM) 10K type strain sequencing project: providing services to taxonomists for standard genome sequencing and annotation.</title>
        <authorList>
            <consortium name="The Broad Institute Genomics Platform"/>
            <consortium name="The Broad Institute Genome Sequencing Center for Infectious Disease"/>
            <person name="Wu L."/>
            <person name="Ma J."/>
        </authorList>
    </citation>
    <scope>NUCLEOTIDE SEQUENCE [LARGE SCALE GENOMIC DNA]</scope>
    <source>
        <strain evidence="3">JCM 16034</strain>
    </source>
</reference>
<dbReference type="SUPFAM" id="SSF51338">
    <property type="entry name" value="Composite domain of metallo-dependent hydrolases"/>
    <property type="match status" value="1"/>
</dbReference>
<dbReference type="Pfam" id="PF07969">
    <property type="entry name" value="Amidohydro_3"/>
    <property type="match status" value="1"/>
</dbReference>
<sequence>MSDERRLTLYRNGSVYSAADPFASAMLVDGGTVAWLGSEQAATSIQDSTMEVVDLDGALVAPGFVDSHVHITDTGLALGSLDLSGVRSGGELLDAVATAGRSGDQRGVVRGYGWDESTWSDPALPTAEELARATGGVPAFLARVDVHSALVTPDLVQAAGIAGTGRSEGLDGALVTRDALPAVRAAARPADDAEVRSLQDRALAYAASRGYVGLVEQASPRLSGLRDLQVLLDRQDGQDRAAPQVMAYWGQLAGSAEEARGILECLGVEVLGLAGDLTVDGSIGSRTALLAEDYSDAPGTRGVGYLSAEQIGGHLAACSELGIQGGFHVIGDAALQLVLAGLGIAADRVGAASVRSAGHRLEHVEMASEADAAALAEYAVTVSAQPLFDATWGHPGGLYEARLGERRAGMNPFARFYSAGVPIAFGSDSPVCALSPWESVRACLTHSDPAQRISARAAFIGHTRAAWRAARHRNPLMGQLVPGAPASFAVWKADELMVQVADERVAAWSTDPRARTPLLPALESDSLPECLQTVHEGRELFRAPGFGRVVDTAR</sequence>
<evidence type="ECO:0000259" key="1">
    <source>
        <dbReference type="Pfam" id="PF07969"/>
    </source>
</evidence>
<proteinExistence type="predicted"/>
<protein>
    <submittedName>
        <fullName evidence="2">Amidohydrolase</fullName>
    </submittedName>
</protein>
<evidence type="ECO:0000313" key="2">
    <source>
        <dbReference type="EMBL" id="GAA2197141.1"/>
    </source>
</evidence>
<dbReference type="InterPro" id="IPR032466">
    <property type="entry name" value="Metal_Hydrolase"/>
</dbReference>
<dbReference type="PANTHER" id="PTHR22642:SF2">
    <property type="entry name" value="PROTEIN LONG AFTER FAR-RED 3"/>
    <property type="match status" value="1"/>
</dbReference>
<evidence type="ECO:0000313" key="3">
    <source>
        <dbReference type="Proteomes" id="UP001500432"/>
    </source>
</evidence>
<feature type="domain" description="Amidohydrolase 3" evidence="1">
    <location>
        <begin position="51"/>
        <end position="539"/>
    </location>
</feature>
<dbReference type="Proteomes" id="UP001500432">
    <property type="component" value="Unassembled WGS sequence"/>
</dbReference>
<dbReference type="Gene3D" id="3.20.20.140">
    <property type="entry name" value="Metal-dependent hydrolases"/>
    <property type="match status" value="1"/>
</dbReference>
<organism evidence="2 3">
    <name type="scientific">Sinomonas flava</name>
    <dbReference type="NCBI Taxonomy" id="496857"/>
    <lineage>
        <taxon>Bacteria</taxon>
        <taxon>Bacillati</taxon>
        <taxon>Actinomycetota</taxon>
        <taxon>Actinomycetes</taxon>
        <taxon>Micrococcales</taxon>
        <taxon>Micrococcaceae</taxon>
        <taxon>Sinomonas</taxon>
    </lineage>
</organism>
<comment type="caution">
    <text evidence="2">The sequence shown here is derived from an EMBL/GenBank/DDBJ whole genome shotgun (WGS) entry which is preliminary data.</text>
</comment>
<dbReference type="RefSeq" id="WP_344298123.1">
    <property type="nucleotide sequence ID" value="NZ_BAAAQW010000002.1"/>
</dbReference>
<dbReference type="SUPFAM" id="SSF51556">
    <property type="entry name" value="Metallo-dependent hydrolases"/>
    <property type="match status" value="1"/>
</dbReference>
<dbReference type="Gene3D" id="2.30.40.10">
    <property type="entry name" value="Urease, subunit C, domain 1"/>
    <property type="match status" value="1"/>
</dbReference>
<dbReference type="InterPro" id="IPR013108">
    <property type="entry name" value="Amidohydro_3"/>
</dbReference>
<accession>A0ABP5NC04</accession>
<gene>
    <name evidence="2" type="ORF">GCM10009849_04950</name>
</gene>
<keyword evidence="3" id="KW-1185">Reference proteome</keyword>
<dbReference type="InterPro" id="IPR011059">
    <property type="entry name" value="Metal-dep_hydrolase_composite"/>
</dbReference>
<dbReference type="EMBL" id="BAAAQW010000002">
    <property type="protein sequence ID" value="GAA2197141.1"/>
    <property type="molecule type" value="Genomic_DNA"/>
</dbReference>